<accession>A0A6G1H7I0</accession>
<keyword evidence="1" id="KW-0732">Signal</keyword>
<reference evidence="2" key="1">
    <citation type="journal article" date="2020" name="Stud. Mycol.">
        <title>101 Dothideomycetes genomes: a test case for predicting lifestyles and emergence of pathogens.</title>
        <authorList>
            <person name="Haridas S."/>
            <person name="Albert R."/>
            <person name="Binder M."/>
            <person name="Bloem J."/>
            <person name="Labutti K."/>
            <person name="Salamov A."/>
            <person name="Andreopoulos B."/>
            <person name="Baker S."/>
            <person name="Barry K."/>
            <person name="Bills G."/>
            <person name="Bluhm B."/>
            <person name="Cannon C."/>
            <person name="Castanera R."/>
            <person name="Culley D."/>
            <person name="Daum C."/>
            <person name="Ezra D."/>
            <person name="Gonzalez J."/>
            <person name="Henrissat B."/>
            <person name="Kuo A."/>
            <person name="Liang C."/>
            <person name="Lipzen A."/>
            <person name="Lutzoni F."/>
            <person name="Magnuson J."/>
            <person name="Mondo S."/>
            <person name="Nolan M."/>
            <person name="Ohm R."/>
            <person name="Pangilinan J."/>
            <person name="Park H.-J."/>
            <person name="Ramirez L."/>
            <person name="Alfaro M."/>
            <person name="Sun H."/>
            <person name="Tritt A."/>
            <person name="Yoshinaga Y."/>
            <person name="Zwiers L.-H."/>
            <person name="Turgeon B."/>
            <person name="Goodwin S."/>
            <person name="Spatafora J."/>
            <person name="Crous P."/>
            <person name="Grigoriev I."/>
        </authorList>
    </citation>
    <scope>NUCLEOTIDE SEQUENCE</scope>
    <source>
        <strain evidence="2">CBS 113979</strain>
    </source>
</reference>
<evidence type="ECO:0000256" key="1">
    <source>
        <dbReference type="SAM" id="SignalP"/>
    </source>
</evidence>
<protein>
    <submittedName>
        <fullName evidence="2">Uncharacterized protein</fullName>
    </submittedName>
</protein>
<evidence type="ECO:0000313" key="3">
    <source>
        <dbReference type="Proteomes" id="UP000800041"/>
    </source>
</evidence>
<evidence type="ECO:0000313" key="2">
    <source>
        <dbReference type="EMBL" id="KAF1989022.1"/>
    </source>
</evidence>
<feature type="signal peptide" evidence="1">
    <location>
        <begin position="1"/>
        <end position="18"/>
    </location>
</feature>
<keyword evidence="3" id="KW-1185">Reference proteome</keyword>
<gene>
    <name evidence="2" type="ORF">K402DRAFT_12724</name>
</gene>
<name>A0A6G1H7I0_9PEZI</name>
<proteinExistence type="predicted"/>
<dbReference type="AlphaFoldDB" id="A0A6G1H7I0"/>
<dbReference type="EMBL" id="ML977146">
    <property type="protein sequence ID" value="KAF1989022.1"/>
    <property type="molecule type" value="Genomic_DNA"/>
</dbReference>
<dbReference type="Proteomes" id="UP000800041">
    <property type="component" value="Unassembled WGS sequence"/>
</dbReference>
<sequence length="223" mass="25200">MCWLTSFLFSFITKRCSISLLVSVASPKANTFLHPPHSICVLPSLYIFIQPTSSANSSHHISLSNQSNFATEPREPTPSAVHRHPPLALSSTFYQFPQSTTATISAHLLAVSMAQTRQPKFAELRYGFMVYPRDILRPLFSLLRKDTIHMIVMKVAGSALPAELTDEIEGFYFRSEETERDVHGGRELGRLLNLKVFENEEDKDHIATRMLVKFTEFLVCLPS</sequence>
<organism evidence="2 3">
    <name type="scientific">Aulographum hederae CBS 113979</name>
    <dbReference type="NCBI Taxonomy" id="1176131"/>
    <lineage>
        <taxon>Eukaryota</taxon>
        <taxon>Fungi</taxon>
        <taxon>Dikarya</taxon>
        <taxon>Ascomycota</taxon>
        <taxon>Pezizomycotina</taxon>
        <taxon>Dothideomycetes</taxon>
        <taxon>Pleosporomycetidae</taxon>
        <taxon>Aulographales</taxon>
        <taxon>Aulographaceae</taxon>
    </lineage>
</organism>
<feature type="chain" id="PRO_5026123562" evidence="1">
    <location>
        <begin position="19"/>
        <end position="223"/>
    </location>
</feature>